<evidence type="ECO:0000313" key="11">
    <source>
        <dbReference type="Proteomes" id="UP000479190"/>
    </source>
</evidence>
<dbReference type="PROSITE" id="PS50157">
    <property type="entry name" value="ZINC_FINGER_C2H2_2"/>
    <property type="match status" value="3"/>
</dbReference>
<keyword evidence="4 7" id="KW-0863">Zinc-finger</keyword>
<dbReference type="Proteomes" id="UP000479190">
    <property type="component" value="Unassembled WGS sequence"/>
</dbReference>
<organism evidence="10 11">
    <name type="scientific">Trichogramma brassicae</name>
    <dbReference type="NCBI Taxonomy" id="86971"/>
    <lineage>
        <taxon>Eukaryota</taxon>
        <taxon>Metazoa</taxon>
        <taxon>Ecdysozoa</taxon>
        <taxon>Arthropoda</taxon>
        <taxon>Hexapoda</taxon>
        <taxon>Insecta</taxon>
        <taxon>Pterygota</taxon>
        <taxon>Neoptera</taxon>
        <taxon>Endopterygota</taxon>
        <taxon>Hymenoptera</taxon>
        <taxon>Apocrita</taxon>
        <taxon>Proctotrupomorpha</taxon>
        <taxon>Chalcidoidea</taxon>
        <taxon>Trichogrammatidae</taxon>
        <taxon>Trichogramma</taxon>
    </lineage>
</organism>
<dbReference type="InterPro" id="IPR036236">
    <property type="entry name" value="Znf_C2H2_sf"/>
</dbReference>
<feature type="region of interest" description="Disordered" evidence="8">
    <location>
        <begin position="433"/>
        <end position="452"/>
    </location>
</feature>
<dbReference type="PANTHER" id="PTHR24394">
    <property type="entry name" value="ZINC FINGER PROTEIN"/>
    <property type="match status" value="1"/>
</dbReference>
<evidence type="ECO:0000256" key="2">
    <source>
        <dbReference type="ARBA" id="ARBA00022723"/>
    </source>
</evidence>
<dbReference type="InterPro" id="IPR013087">
    <property type="entry name" value="Znf_C2H2_type"/>
</dbReference>
<reference evidence="10 11" key="1">
    <citation type="submission" date="2020-02" db="EMBL/GenBank/DDBJ databases">
        <authorList>
            <person name="Ferguson B K."/>
        </authorList>
    </citation>
    <scope>NUCLEOTIDE SEQUENCE [LARGE SCALE GENOMIC DNA]</scope>
</reference>
<feature type="compositionally biased region" description="Basic residues" evidence="8">
    <location>
        <begin position="566"/>
        <end position="577"/>
    </location>
</feature>
<dbReference type="EMBL" id="CADCXV010000213">
    <property type="protein sequence ID" value="CAB0028896.1"/>
    <property type="molecule type" value="Genomic_DNA"/>
</dbReference>
<accession>A0A6H5HY12</accession>
<dbReference type="PANTHER" id="PTHR24394:SF29">
    <property type="entry name" value="MYONEURIN"/>
    <property type="match status" value="1"/>
</dbReference>
<evidence type="ECO:0000259" key="9">
    <source>
        <dbReference type="PROSITE" id="PS50157"/>
    </source>
</evidence>
<keyword evidence="3" id="KW-0677">Repeat</keyword>
<evidence type="ECO:0000256" key="8">
    <source>
        <dbReference type="SAM" id="MobiDB-lite"/>
    </source>
</evidence>
<feature type="domain" description="C2H2-type" evidence="9">
    <location>
        <begin position="287"/>
        <end position="315"/>
    </location>
</feature>
<dbReference type="GO" id="GO:0008270">
    <property type="term" value="F:zinc ion binding"/>
    <property type="evidence" value="ECO:0007669"/>
    <property type="project" value="UniProtKB-KW"/>
</dbReference>
<evidence type="ECO:0000313" key="10">
    <source>
        <dbReference type="EMBL" id="CAB0028896.1"/>
    </source>
</evidence>
<feature type="region of interest" description="Disordered" evidence="8">
    <location>
        <begin position="621"/>
        <end position="672"/>
    </location>
</feature>
<feature type="region of interest" description="Disordered" evidence="8">
    <location>
        <begin position="536"/>
        <end position="586"/>
    </location>
</feature>
<feature type="domain" description="C2H2-type" evidence="9">
    <location>
        <begin position="316"/>
        <end position="344"/>
    </location>
</feature>
<dbReference type="SUPFAM" id="SSF57667">
    <property type="entry name" value="beta-beta-alpha zinc fingers"/>
    <property type="match status" value="2"/>
</dbReference>
<evidence type="ECO:0000256" key="1">
    <source>
        <dbReference type="ARBA" id="ARBA00004123"/>
    </source>
</evidence>
<evidence type="ECO:0000256" key="6">
    <source>
        <dbReference type="ARBA" id="ARBA00023242"/>
    </source>
</evidence>
<protein>
    <recommendedName>
        <fullName evidence="9">C2H2-type domain-containing protein</fullName>
    </recommendedName>
</protein>
<keyword evidence="2" id="KW-0479">Metal-binding</keyword>
<dbReference type="GO" id="GO:0005634">
    <property type="term" value="C:nucleus"/>
    <property type="evidence" value="ECO:0007669"/>
    <property type="project" value="UniProtKB-SubCell"/>
</dbReference>
<dbReference type="AlphaFoldDB" id="A0A6H5HY12"/>
<dbReference type="Pfam" id="PF00096">
    <property type="entry name" value="zf-C2H2"/>
    <property type="match status" value="3"/>
</dbReference>
<dbReference type="PROSITE" id="PS00028">
    <property type="entry name" value="ZINC_FINGER_C2H2_1"/>
    <property type="match status" value="3"/>
</dbReference>
<dbReference type="OrthoDB" id="7685779at2759"/>
<feature type="domain" description="C2H2-type" evidence="9">
    <location>
        <begin position="258"/>
        <end position="286"/>
    </location>
</feature>
<evidence type="ECO:0000256" key="7">
    <source>
        <dbReference type="PROSITE-ProRule" id="PRU00042"/>
    </source>
</evidence>
<evidence type="ECO:0000256" key="4">
    <source>
        <dbReference type="ARBA" id="ARBA00022771"/>
    </source>
</evidence>
<keyword evidence="5" id="KW-0862">Zinc</keyword>
<evidence type="ECO:0000256" key="5">
    <source>
        <dbReference type="ARBA" id="ARBA00022833"/>
    </source>
</evidence>
<dbReference type="Gene3D" id="3.30.160.60">
    <property type="entry name" value="Classic Zinc Finger"/>
    <property type="match status" value="3"/>
</dbReference>
<feature type="compositionally biased region" description="Pro residues" evidence="8">
    <location>
        <begin position="656"/>
        <end position="665"/>
    </location>
</feature>
<evidence type="ECO:0000256" key="3">
    <source>
        <dbReference type="ARBA" id="ARBA00022737"/>
    </source>
</evidence>
<gene>
    <name evidence="10" type="ORF">TBRA_LOCUS1010</name>
</gene>
<sequence length="907" mass="103567">MTRGSVDRRSMTSQPPPRVVQKVAVAAAAVQSTRADGHLEYIEPCVHRPSGMMNVPVHPLLYMQYECMHFAKFQKNLQPGIKYTSSQTPMRSRTHGALLSQWPSSFRWLCTGKCLIVYQWRDVDTHFKSTSLFGTPICNKATYNRRYVSESIVITKLRAEIYNVSARVRFALNPHTHSDAHTCPESAAAAALGPSSFFTSLPPTASSTWMCCVTRQIETRREKAIVRFPTSMRVQVQSKVMIEGPISIKVVHEGRKDYECNNCDKKFGFKSDMMKHQRAVHEGRKDYACDKCEKKFGDQSNLNKHRKIIHEIRKNYACDICEKKFGIKSNLKKHHRTVHQGGKDYERNKCEKMSDILANRADSIKYRLKRFRTTISFITVLQVGYQESRESVLYACHRARDGTRFAIAEKRPLYNVQYRRCVGVHRRVELERSLGDQQQQQQQQQAFSARHRGAGRIKRAIYSFPASSHLYKRKRERENCIRIHSARIRSNCRCSLGLRQYACARTEQRWLSGRRAEPNALCMGFRIFIKTPREDDGDDDEFEIGRNEPISKKKQQQRKNTTTTTTKKKKNKKKKNNSHGNGGGGARGRQLNSCYYIIEVDSRHKALHIHRDAAATLQQQLAMQRPEQQPKRAGKKRRRTARTIRHAASLCADDIPSPPPSPPPRESSSSSSTVAAGSACICAARVGDSSIGSSSPIRVRRVGTSSSISSDGGGRSRNPFFQSRYIYNTRARFTHRSMLLQRVGENHNTKVSSEKKNTTYTKSHSSSLTFDFTHFGKSNRRTAARSRCAIKILQIVLLFASSLCRGSLLNLELVDGADAAAAREEKRGCLYFLSSMPIDVDSCVKKIYKRLILFMRRNRDSSRECRWRRRAYNIQTCACVCTECWPASRRKKKISHHAALHCITENK</sequence>
<proteinExistence type="predicted"/>
<name>A0A6H5HY12_9HYME</name>
<comment type="subcellular location">
    <subcellularLocation>
        <location evidence="1">Nucleus</location>
    </subcellularLocation>
</comment>
<dbReference type="GO" id="GO:0000981">
    <property type="term" value="F:DNA-binding transcription factor activity, RNA polymerase II-specific"/>
    <property type="evidence" value="ECO:0007669"/>
    <property type="project" value="TreeGrafter"/>
</dbReference>
<keyword evidence="11" id="KW-1185">Reference proteome</keyword>
<keyword evidence="6" id="KW-0539">Nucleus</keyword>
<feature type="compositionally biased region" description="Basic residues" evidence="8">
    <location>
        <begin position="632"/>
        <end position="645"/>
    </location>
</feature>
<dbReference type="SMART" id="SM00355">
    <property type="entry name" value="ZnF_C2H2"/>
    <property type="match status" value="4"/>
</dbReference>